<feature type="domain" description="Tr-type G" evidence="3">
    <location>
        <begin position="103"/>
        <end position="186"/>
    </location>
</feature>
<dbReference type="Proteomes" id="UP000243378">
    <property type="component" value="Unassembled WGS sequence"/>
</dbReference>
<dbReference type="GO" id="GO:0005525">
    <property type="term" value="F:GTP binding"/>
    <property type="evidence" value="ECO:0007669"/>
    <property type="project" value="UniProtKB-KW"/>
</dbReference>
<dbReference type="SUPFAM" id="SSF50465">
    <property type="entry name" value="EF-Tu/eEF-1alpha/eIF2-gamma C-terminal domain"/>
    <property type="match status" value="1"/>
</dbReference>
<name>A0A1G7LQ61_9GAMM</name>
<evidence type="ECO:0000256" key="1">
    <source>
        <dbReference type="ARBA" id="ARBA00022741"/>
    </source>
</evidence>
<dbReference type="Gene3D" id="3.40.50.300">
    <property type="entry name" value="P-loop containing nucleotide triphosphate hydrolases"/>
    <property type="match status" value="1"/>
</dbReference>
<evidence type="ECO:0000256" key="2">
    <source>
        <dbReference type="ARBA" id="ARBA00023134"/>
    </source>
</evidence>
<protein>
    <recommendedName>
        <fullName evidence="3">Tr-type G domain-containing protein</fullName>
    </recommendedName>
</protein>
<dbReference type="SUPFAM" id="SSF52540">
    <property type="entry name" value="P-loop containing nucleoside triphosphate hydrolases"/>
    <property type="match status" value="1"/>
</dbReference>
<dbReference type="Pfam" id="PF00009">
    <property type="entry name" value="GTP_EFTU"/>
    <property type="match status" value="1"/>
</dbReference>
<sequence length="300" mass="32256">MRCGRQIGASIWKSAVRHSSDKKHTLRALDHPPRARWADPSDEACQVDPQGKFIVRLKLLLIMLVLTGSHLAMASDVVLLGDEARLTLAGYPNTDAPARNASAAEVADMIAKARHAIFVVDAANGPMQVTREHIIIARQARIPSLSMLLVNTEAVNQSALIQQVITEMRELFDAYDTDGSAVPLFIGKQGLNAALGKVAALPRREPEHLDSTMHNEIAGFIYLLSKPESPATMVLGNGEPVTIWLGGQTVQVRGKAEPALQPGDSKPIRLITEAPVTAGPGQRFLLQSQGRIIAAGVVAE</sequence>
<evidence type="ECO:0000313" key="5">
    <source>
        <dbReference type="Proteomes" id="UP000243378"/>
    </source>
</evidence>
<dbReference type="InterPro" id="IPR000795">
    <property type="entry name" value="T_Tr_GTP-bd_dom"/>
</dbReference>
<dbReference type="AlphaFoldDB" id="A0A1G7LQ61"/>
<dbReference type="InterPro" id="IPR027417">
    <property type="entry name" value="P-loop_NTPase"/>
</dbReference>
<dbReference type="GO" id="GO:0003746">
    <property type="term" value="F:translation elongation factor activity"/>
    <property type="evidence" value="ECO:0007669"/>
    <property type="project" value="TreeGrafter"/>
</dbReference>
<organism evidence="4 5">
    <name type="scientific">Phytopseudomonas seleniipraecipitans</name>
    <dbReference type="NCBI Taxonomy" id="640205"/>
    <lineage>
        <taxon>Bacteria</taxon>
        <taxon>Pseudomonadati</taxon>
        <taxon>Pseudomonadota</taxon>
        <taxon>Gammaproteobacteria</taxon>
        <taxon>Pseudomonadales</taxon>
        <taxon>Pseudomonadaceae</taxon>
        <taxon>Phytopseudomonas</taxon>
    </lineage>
</organism>
<keyword evidence="2" id="KW-0342">GTP-binding</keyword>
<gene>
    <name evidence="4" type="ORF">SAMN05216381_1769</name>
</gene>
<dbReference type="PANTHER" id="PTHR43721:SF22">
    <property type="entry name" value="ELONGATION FACTOR TU, MITOCHONDRIAL"/>
    <property type="match status" value="1"/>
</dbReference>
<evidence type="ECO:0000259" key="3">
    <source>
        <dbReference type="Pfam" id="PF00009"/>
    </source>
</evidence>
<dbReference type="InterPro" id="IPR009001">
    <property type="entry name" value="Transl_elong_EF1A/Init_IF2_C"/>
</dbReference>
<dbReference type="STRING" id="640205.SAMN05216381_1769"/>
<keyword evidence="1" id="KW-0547">Nucleotide-binding</keyword>
<reference evidence="4 5" key="1">
    <citation type="submission" date="2016-10" db="EMBL/GenBank/DDBJ databases">
        <authorList>
            <person name="de Groot N.N."/>
        </authorList>
    </citation>
    <scope>NUCLEOTIDE SEQUENCE [LARGE SCALE GENOMIC DNA]</scope>
    <source>
        <strain evidence="4 5">LMG 25475</strain>
    </source>
</reference>
<proteinExistence type="predicted"/>
<dbReference type="EMBL" id="FNBM01000003">
    <property type="protein sequence ID" value="SDF51541.1"/>
    <property type="molecule type" value="Genomic_DNA"/>
</dbReference>
<dbReference type="GO" id="GO:0003924">
    <property type="term" value="F:GTPase activity"/>
    <property type="evidence" value="ECO:0007669"/>
    <property type="project" value="InterPro"/>
</dbReference>
<dbReference type="InterPro" id="IPR050055">
    <property type="entry name" value="EF-Tu_GTPase"/>
</dbReference>
<evidence type="ECO:0000313" key="4">
    <source>
        <dbReference type="EMBL" id="SDF51541.1"/>
    </source>
</evidence>
<accession>A0A1G7LQ61</accession>
<dbReference type="PANTHER" id="PTHR43721">
    <property type="entry name" value="ELONGATION FACTOR TU-RELATED"/>
    <property type="match status" value="1"/>
</dbReference>